<dbReference type="Gene3D" id="1.10.357.10">
    <property type="entry name" value="Tetracycline Repressor, domain 2"/>
    <property type="match status" value="1"/>
</dbReference>
<dbReference type="GO" id="GO:0000976">
    <property type="term" value="F:transcription cis-regulatory region binding"/>
    <property type="evidence" value="ECO:0007669"/>
    <property type="project" value="TreeGrafter"/>
</dbReference>
<feature type="DNA-binding region" description="H-T-H motif" evidence="2">
    <location>
        <begin position="37"/>
        <end position="56"/>
    </location>
</feature>
<keyword evidence="5" id="KW-1185">Reference proteome</keyword>
<dbReference type="InterPro" id="IPR001647">
    <property type="entry name" value="HTH_TetR"/>
</dbReference>
<dbReference type="PROSITE" id="PS50977">
    <property type="entry name" value="HTH_TETR_2"/>
    <property type="match status" value="1"/>
</dbReference>
<name>A0A1X9LSJ1_9MICO</name>
<keyword evidence="1 2" id="KW-0238">DNA-binding</keyword>
<dbReference type="Proteomes" id="UP000192775">
    <property type="component" value="Chromosome"/>
</dbReference>
<sequence>MSSVIEKRSRMSSDDRRDLVLAAATSVFAEAGYHGTTTDTVARAAGVSQPYVVRMFGTKENLFITVLTRALDLVMEAFRSALASRSPETSVETALGDSYYELAQDRDVLLCLMHAFTMGSHPVIGPCARDGFLSVFEFLRTDGGMSAAEAQEFLAGGMLINTVLGLRIPDNAGVNPCAAEVTDVVLGS</sequence>
<evidence type="ECO:0000313" key="4">
    <source>
        <dbReference type="EMBL" id="ARJ04860.1"/>
    </source>
</evidence>
<evidence type="ECO:0000313" key="5">
    <source>
        <dbReference type="Proteomes" id="UP000192775"/>
    </source>
</evidence>
<dbReference type="AlphaFoldDB" id="A0A1X9LSJ1"/>
<dbReference type="Pfam" id="PF00440">
    <property type="entry name" value="TetR_N"/>
    <property type="match status" value="1"/>
</dbReference>
<proteinExistence type="predicted"/>
<evidence type="ECO:0000256" key="1">
    <source>
        <dbReference type="ARBA" id="ARBA00023125"/>
    </source>
</evidence>
<reference evidence="4 5" key="1">
    <citation type="submission" date="2017-04" db="EMBL/GenBank/DDBJ databases">
        <authorList>
            <person name="Afonso C.L."/>
            <person name="Miller P.J."/>
            <person name="Scott M.A."/>
            <person name="Spackman E."/>
            <person name="Goraichik I."/>
            <person name="Dimitrov K.M."/>
            <person name="Suarez D.L."/>
            <person name="Swayne D.E."/>
        </authorList>
    </citation>
    <scope>NUCLEOTIDE SEQUENCE [LARGE SCALE GENOMIC DNA]</scope>
    <source>
        <strain evidence="5">XA(T)</strain>
    </source>
</reference>
<organism evidence="4 5">
    <name type="scientific">Cnuibacter physcomitrellae</name>
    <dbReference type="NCBI Taxonomy" id="1619308"/>
    <lineage>
        <taxon>Bacteria</taxon>
        <taxon>Bacillati</taxon>
        <taxon>Actinomycetota</taxon>
        <taxon>Actinomycetes</taxon>
        <taxon>Micrococcales</taxon>
        <taxon>Microbacteriaceae</taxon>
        <taxon>Cnuibacter</taxon>
    </lineage>
</organism>
<dbReference type="GO" id="GO:0003700">
    <property type="term" value="F:DNA-binding transcription factor activity"/>
    <property type="evidence" value="ECO:0007669"/>
    <property type="project" value="TreeGrafter"/>
</dbReference>
<gene>
    <name evidence="4" type="ORF">B5808_06235</name>
</gene>
<protein>
    <recommendedName>
        <fullName evidence="3">HTH tetR-type domain-containing protein</fullName>
    </recommendedName>
</protein>
<dbReference type="PANTHER" id="PTHR30055:SF146">
    <property type="entry name" value="HTH-TYPE TRANSCRIPTIONAL DUAL REGULATOR CECR"/>
    <property type="match status" value="1"/>
</dbReference>
<accession>A0A1X9LSJ1</accession>
<dbReference type="PANTHER" id="PTHR30055">
    <property type="entry name" value="HTH-TYPE TRANSCRIPTIONAL REGULATOR RUTR"/>
    <property type="match status" value="1"/>
</dbReference>
<dbReference type="PRINTS" id="PR00455">
    <property type="entry name" value="HTHTETR"/>
</dbReference>
<feature type="domain" description="HTH tetR-type" evidence="3">
    <location>
        <begin position="14"/>
        <end position="74"/>
    </location>
</feature>
<evidence type="ECO:0000259" key="3">
    <source>
        <dbReference type="PROSITE" id="PS50977"/>
    </source>
</evidence>
<dbReference type="RefSeq" id="WP_085018998.1">
    <property type="nucleotide sequence ID" value="NZ_BMHD01000002.1"/>
</dbReference>
<dbReference type="SUPFAM" id="SSF46689">
    <property type="entry name" value="Homeodomain-like"/>
    <property type="match status" value="1"/>
</dbReference>
<evidence type="ECO:0000256" key="2">
    <source>
        <dbReference type="PROSITE-ProRule" id="PRU00335"/>
    </source>
</evidence>
<dbReference type="InterPro" id="IPR009057">
    <property type="entry name" value="Homeodomain-like_sf"/>
</dbReference>
<dbReference type="InterPro" id="IPR050109">
    <property type="entry name" value="HTH-type_TetR-like_transc_reg"/>
</dbReference>
<dbReference type="KEGG" id="cphy:B5808_06235"/>
<dbReference type="EMBL" id="CP020715">
    <property type="protein sequence ID" value="ARJ04860.1"/>
    <property type="molecule type" value="Genomic_DNA"/>
</dbReference>